<keyword evidence="1" id="KW-0812">Transmembrane</keyword>
<gene>
    <name evidence="2" type="ORF">FKZ61_15020</name>
</gene>
<keyword evidence="3" id="KW-1185">Reference proteome</keyword>
<reference evidence="2 3" key="1">
    <citation type="submission" date="2019-06" db="EMBL/GenBank/DDBJ databases">
        <title>Genome sequence of Litorilinea aerophila BAA-2444.</title>
        <authorList>
            <person name="Maclea K.S."/>
            <person name="Maurais E.G."/>
            <person name="Iannazzi L.C."/>
        </authorList>
    </citation>
    <scope>NUCLEOTIDE SEQUENCE [LARGE SCALE GENOMIC DNA]</scope>
    <source>
        <strain evidence="2 3">ATCC BAA-2444</strain>
    </source>
</reference>
<protein>
    <submittedName>
        <fullName evidence="2">Uncharacterized protein</fullName>
    </submittedName>
</protein>
<dbReference type="RefSeq" id="WP_141610965.1">
    <property type="nucleotide sequence ID" value="NZ_VIGC02000020.1"/>
</dbReference>
<keyword evidence="1" id="KW-1133">Transmembrane helix</keyword>
<dbReference type="AlphaFoldDB" id="A0A540VD99"/>
<dbReference type="EMBL" id="VIGC01000020">
    <property type="protein sequence ID" value="TQE94740.1"/>
    <property type="molecule type" value="Genomic_DNA"/>
</dbReference>
<evidence type="ECO:0000313" key="3">
    <source>
        <dbReference type="Proteomes" id="UP000317371"/>
    </source>
</evidence>
<feature type="transmembrane region" description="Helical" evidence="1">
    <location>
        <begin position="15"/>
        <end position="36"/>
    </location>
</feature>
<evidence type="ECO:0000256" key="1">
    <source>
        <dbReference type="SAM" id="Phobius"/>
    </source>
</evidence>
<sequence length="148" mass="16112">MTIYRVEKQPWYVQYRLPLAGAGILLLVLLAGAILWRGQEEASREPEAVLALKESAQGLEVFAIEYPQAGEGVERQGAEAVLGRALARYEEARPWLAARDPQVEAELSALLAQVQTLVEAHASPEEVVPLVEQARDQLLQVTATGGAN</sequence>
<organism evidence="2 3">
    <name type="scientific">Litorilinea aerophila</name>
    <dbReference type="NCBI Taxonomy" id="1204385"/>
    <lineage>
        <taxon>Bacteria</taxon>
        <taxon>Bacillati</taxon>
        <taxon>Chloroflexota</taxon>
        <taxon>Caldilineae</taxon>
        <taxon>Caldilineales</taxon>
        <taxon>Caldilineaceae</taxon>
        <taxon>Litorilinea</taxon>
    </lineage>
</organism>
<keyword evidence="1" id="KW-0472">Membrane</keyword>
<dbReference type="InParanoid" id="A0A540VD99"/>
<dbReference type="OrthoDB" id="10000493at2"/>
<accession>A0A540VD99</accession>
<name>A0A540VD99_9CHLR</name>
<dbReference type="Proteomes" id="UP000317371">
    <property type="component" value="Unassembled WGS sequence"/>
</dbReference>
<proteinExistence type="predicted"/>
<comment type="caution">
    <text evidence="2">The sequence shown here is derived from an EMBL/GenBank/DDBJ whole genome shotgun (WGS) entry which is preliminary data.</text>
</comment>
<evidence type="ECO:0000313" key="2">
    <source>
        <dbReference type="EMBL" id="TQE94740.1"/>
    </source>
</evidence>